<evidence type="ECO:0000313" key="6">
    <source>
        <dbReference type="Proteomes" id="UP001642540"/>
    </source>
</evidence>
<evidence type="ECO:0000256" key="4">
    <source>
        <dbReference type="SAM" id="Phobius"/>
    </source>
</evidence>
<evidence type="ECO:0000256" key="2">
    <source>
        <dbReference type="ARBA" id="ARBA00022676"/>
    </source>
</evidence>
<name>A0ABP1RWP7_9HEXA</name>
<keyword evidence="6" id="KW-1185">Reference proteome</keyword>
<protein>
    <recommendedName>
        <fullName evidence="7">Glucuronosyltransferase</fullName>
    </recommendedName>
</protein>
<dbReference type="SUPFAM" id="SSF53756">
    <property type="entry name" value="UDP-Glycosyltransferase/glycogen phosphorylase"/>
    <property type="match status" value="1"/>
</dbReference>
<dbReference type="CDD" id="cd03784">
    <property type="entry name" value="GT1_Gtf-like"/>
    <property type="match status" value="1"/>
</dbReference>
<dbReference type="Proteomes" id="UP001642540">
    <property type="component" value="Unassembled WGS sequence"/>
</dbReference>
<proteinExistence type="inferred from homology"/>
<dbReference type="EMBL" id="CAXLJM020000118">
    <property type="protein sequence ID" value="CAL8137628.1"/>
    <property type="molecule type" value="Genomic_DNA"/>
</dbReference>
<keyword evidence="4" id="KW-0812">Transmembrane</keyword>
<gene>
    <name evidence="5" type="ORF">ODALV1_LOCUS27006</name>
</gene>
<dbReference type="InterPro" id="IPR050271">
    <property type="entry name" value="UDP-glycosyltransferase"/>
</dbReference>
<keyword evidence="3" id="KW-0808">Transferase</keyword>
<sequence>MKLQTLIISTFAVIGLVQISEINGANILFYMVMASYSHRAPLQPLIDTLAERGHNVTFLSAFPSKSPNPKVVEFNPPKVTKFMNQLIGFDFDVYKYRKNSELILKVWLHAPLLAIEACEHLYSDSEVLKWMNTSTYDIVVLDSLFNECAYGVAYHFNAKIIPFGTTVQYPWLSESHFGIPDETSSIPDGMTHMPTNMNFLERTVTALTPLMWKAYRELWILPKLEEIARKGLGLEKIPRFVDLDADTSLVFVNSHWSSEYPRSYPPNVVPVGGIAWHGKVKPLPKKLEDFINKGKNGFILVSFGTIAEFTRFDPHVRKAFVNILTKFPNIQFIWKSTFPIEEKLPENVIVEKWLPQKDVLAHPKIRTFITHGGLGSVYESILSKVPMICFPILGEQDYNANSMVEKGYGIKLELVTLKEEELTDALSQILTNNSYKTNVERVSTLFTDRPMNPLDTAVWWIEFLLRNPDSSEFLRPLSATQSWWVRRQLDVWAFVFIVSLLIISMPLLIVYSVSKFILRKVIDSSGKLKSKQKME</sequence>
<dbReference type="Gene3D" id="3.40.50.2000">
    <property type="entry name" value="Glycogen Phosphorylase B"/>
    <property type="match status" value="2"/>
</dbReference>
<evidence type="ECO:0000256" key="1">
    <source>
        <dbReference type="ARBA" id="ARBA00009995"/>
    </source>
</evidence>
<organism evidence="5 6">
    <name type="scientific">Orchesella dallaii</name>
    <dbReference type="NCBI Taxonomy" id="48710"/>
    <lineage>
        <taxon>Eukaryota</taxon>
        <taxon>Metazoa</taxon>
        <taxon>Ecdysozoa</taxon>
        <taxon>Arthropoda</taxon>
        <taxon>Hexapoda</taxon>
        <taxon>Collembola</taxon>
        <taxon>Entomobryomorpha</taxon>
        <taxon>Entomobryoidea</taxon>
        <taxon>Orchesellidae</taxon>
        <taxon>Orchesellinae</taxon>
        <taxon>Orchesella</taxon>
    </lineage>
</organism>
<dbReference type="InterPro" id="IPR002213">
    <property type="entry name" value="UDP_glucos_trans"/>
</dbReference>
<feature type="transmembrane region" description="Helical" evidence="4">
    <location>
        <begin position="491"/>
        <end position="511"/>
    </location>
</feature>
<keyword evidence="4" id="KW-1133">Transmembrane helix</keyword>
<dbReference type="Pfam" id="PF00201">
    <property type="entry name" value="UDPGT"/>
    <property type="match status" value="1"/>
</dbReference>
<keyword evidence="4" id="KW-0472">Membrane</keyword>
<accession>A0ABP1RWP7</accession>
<evidence type="ECO:0000313" key="5">
    <source>
        <dbReference type="EMBL" id="CAL8137628.1"/>
    </source>
</evidence>
<dbReference type="PANTHER" id="PTHR48043:SF159">
    <property type="entry name" value="EG:EG0003.4 PROTEIN-RELATED"/>
    <property type="match status" value="1"/>
</dbReference>
<comment type="caution">
    <text evidence="5">The sequence shown here is derived from an EMBL/GenBank/DDBJ whole genome shotgun (WGS) entry which is preliminary data.</text>
</comment>
<reference evidence="5 6" key="1">
    <citation type="submission" date="2024-08" db="EMBL/GenBank/DDBJ databases">
        <authorList>
            <person name="Cucini C."/>
            <person name="Frati F."/>
        </authorList>
    </citation>
    <scope>NUCLEOTIDE SEQUENCE [LARGE SCALE GENOMIC DNA]</scope>
</reference>
<dbReference type="PANTHER" id="PTHR48043">
    <property type="entry name" value="EG:EG0003.4 PROTEIN-RELATED"/>
    <property type="match status" value="1"/>
</dbReference>
<evidence type="ECO:0000256" key="3">
    <source>
        <dbReference type="ARBA" id="ARBA00022679"/>
    </source>
</evidence>
<evidence type="ECO:0008006" key="7">
    <source>
        <dbReference type="Google" id="ProtNLM"/>
    </source>
</evidence>
<comment type="similarity">
    <text evidence="1">Belongs to the UDP-glycosyltransferase family.</text>
</comment>
<keyword evidence="2" id="KW-0328">Glycosyltransferase</keyword>